<feature type="compositionally biased region" description="Low complexity" evidence="1">
    <location>
        <begin position="409"/>
        <end position="422"/>
    </location>
</feature>
<dbReference type="RefSeq" id="WP_179795198.1">
    <property type="nucleotide sequence ID" value="NZ_BAABHP010000025.1"/>
</dbReference>
<name>A0A7Y9DY78_9PSEU</name>
<feature type="transmembrane region" description="Helical" evidence="2">
    <location>
        <begin position="281"/>
        <end position="303"/>
    </location>
</feature>
<accession>A0A7Y9DY78</accession>
<reference evidence="3 4" key="1">
    <citation type="submission" date="2020-07" db="EMBL/GenBank/DDBJ databases">
        <title>Sequencing the genomes of 1000 actinobacteria strains.</title>
        <authorList>
            <person name="Klenk H.-P."/>
        </authorList>
    </citation>
    <scope>NUCLEOTIDE SEQUENCE [LARGE SCALE GENOMIC DNA]</scope>
    <source>
        <strain evidence="3 4">DSM 45772</strain>
    </source>
</reference>
<gene>
    <name evidence="3" type="ORF">BJ983_003733</name>
</gene>
<dbReference type="Proteomes" id="UP000535890">
    <property type="component" value="Unassembled WGS sequence"/>
</dbReference>
<dbReference type="Pfam" id="PF19877">
    <property type="entry name" value="DUF6350"/>
    <property type="match status" value="1"/>
</dbReference>
<comment type="caution">
    <text evidence="3">The sequence shown here is derived from an EMBL/GenBank/DDBJ whole genome shotgun (WGS) entry which is preliminary data.</text>
</comment>
<organism evidence="3 4">
    <name type="scientific">Actinomycetospora corticicola</name>
    <dbReference type="NCBI Taxonomy" id="663602"/>
    <lineage>
        <taxon>Bacteria</taxon>
        <taxon>Bacillati</taxon>
        <taxon>Actinomycetota</taxon>
        <taxon>Actinomycetes</taxon>
        <taxon>Pseudonocardiales</taxon>
        <taxon>Pseudonocardiaceae</taxon>
        <taxon>Actinomycetospora</taxon>
    </lineage>
</organism>
<feature type="transmembrane region" description="Helical" evidence="2">
    <location>
        <begin position="93"/>
        <end position="111"/>
    </location>
</feature>
<feature type="compositionally biased region" description="Acidic residues" evidence="1">
    <location>
        <begin position="425"/>
        <end position="444"/>
    </location>
</feature>
<feature type="transmembrane region" description="Helical" evidence="2">
    <location>
        <begin position="132"/>
        <end position="154"/>
    </location>
</feature>
<feature type="transmembrane region" description="Helical" evidence="2">
    <location>
        <begin position="209"/>
        <end position="231"/>
    </location>
</feature>
<feature type="transmembrane region" description="Helical" evidence="2">
    <location>
        <begin position="33"/>
        <end position="54"/>
    </location>
</feature>
<evidence type="ECO:0000256" key="2">
    <source>
        <dbReference type="SAM" id="Phobius"/>
    </source>
</evidence>
<evidence type="ECO:0000256" key="1">
    <source>
        <dbReference type="SAM" id="MobiDB-lite"/>
    </source>
</evidence>
<evidence type="ECO:0000313" key="3">
    <source>
        <dbReference type="EMBL" id="NYD37631.1"/>
    </source>
</evidence>
<keyword evidence="2" id="KW-0472">Membrane</keyword>
<dbReference type="InterPro" id="IPR045931">
    <property type="entry name" value="DUF6350"/>
</dbReference>
<sequence>MSAPAKDGRAETGAEPAASDAVRPRLAVLAEVALVPVVASYLAVVVLAALITAAASGTTPGGDPGLGQALATGVPLWLAVHLVPLTISGAPLGVLPLAPAIGVGVLIAVVARRGVTRLRTAATEAHRWTSCAVPVVAAVAAAHAAGGVLAAALLTPDTAAVPADASPAAAGVVAGLLAAVAAGAGVVGPCGLAAQLATLPDWLCRGLRVGLAATAALVATGTAVLLIVLLAHADAVAAVFTGVAPEAGSGAGLWLLDVAYLPNAVVAAVSWVLGPGYAVGAVSAAPTGAVAGLVPPFPLAALLPAGAPAAWTGLVFALPLAVGTLVGWTLAPSDPDTATRLRTVAVAAGTVGLLLAVAAVLAGGRLGTGPFDPVVVPAGWVLLAGIAWIGVPGAVVAVLAAPVPPRPVTAPARPVAEPVPVVGKDEDDDEERVEADTPEDPQQG</sequence>
<feature type="transmembrane region" description="Helical" evidence="2">
    <location>
        <begin position="251"/>
        <end position="274"/>
    </location>
</feature>
<feature type="transmembrane region" description="Helical" evidence="2">
    <location>
        <begin position="309"/>
        <end position="331"/>
    </location>
</feature>
<proteinExistence type="predicted"/>
<dbReference type="EMBL" id="JACCBN010000001">
    <property type="protein sequence ID" value="NYD37631.1"/>
    <property type="molecule type" value="Genomic_DNA"/>
</dbReference>
<keyword evidence="4" id="KW-1185">Reference proteome</keyword>
<feature type="transmembrane region" description="Helical" evidence="2">
    <location>
        <begin position="343"/>
        <end position="366"/>
    </location>
</feature>
<dbReference type="AlphaFoldDB" id="A0A7Y9DY78"/>
<keyword evidence="2" id="KW-1133">Transmembrane helix</keyword>
<keyword evidence="2" id="KW-0812">Transmembrane</keyword>
<evidence type="ECO:0000313" key="4">
    <source>
        <dbReference type="Proteomes" id="UP000535890"/>
    </source>
</evidence>
<feature type="transmembrane region" description="Helical" evidence="2">
    <location>
        <begin position="174"/>
        <end position="197"/>
    </location>
</feature>
<feature type="region of interest" description="Disordered" evidence="1">
    <location>
        <begin position="405"/>
        <end position="444"/>
    </location>
</feature>
<feature type="transmembrane region" description="Helical" evidence="2">
    <location>
        <begin position="378"/>
        <end position="403"/>
    </location>
</feature>
<protein>
    <submittedName>
        <fullName evidence="3">Uncharacterized protein</fullName>
    </submittedName>
</protein>